<evidence type="ECO:0000256" key="3">
    <source>
        <dbReference type="ARBA" id="ARBA00023163"/>
    </source>
</evidence>
<evidence type="ECO:0000259" key="4">
    <source>
        <dbReference type="PROSITE" id="PS50987"/>
    </source>
</evidence>
<dbReference type="PANTHER" id="PTHR33154:SF12">
    <property type="entry name" value="TRANSCRIPTIONAL REGULATORY PROTEIN"/>
    <property type="match status" value="1"/>
</dbReference>
<dbReference type="PRINTS" id="PR00778">
    <property type="entry name" value="HTHARSR"/>
</dbReference>
<dbReference type="SUPFAM" id="SSF46785">
    <property type="entry name" value="Winged helix' DNA-binding domain"/>
    <property type="match status" value="1"/>
</dbReference>
<dbReference type="SMART" id="SM00418">
    <property type="entry name" value="HTH_ARSR"/>
    <property type="match status" value="1"/>
</dbReference>
<dbReference type="CDD" id="cd00090">
    <property type="entry name" value="HTH_ARSR"/>
    <property type="match status" value="1"/>
</dbReference>
<keyword evidence="2" id="KW-0238">DNA-binding</keyword>
<reference evidence="5" key="2">
    <citation type="journal article" date="2021" name="J Anim Sci Technol">
        <title>Complete genome sequence of Paenibacillus konkukensis sp. nov. SK3146 as a potential probiotic strain.</title>
        <authorList>
            <person name="Jung H.I."/>
            <person name="Park S."/>
            <person name="Niu K.M."/>
            <person name="Lee S.W."/>
            <person name="Kothari D."/>
            <person name="Yi K.J."/>
            <person name="Kim S.K."/>
        </authorList>
    </citation>
    <scope>NUCLEOTIDE SEQUENCE</scope>
    <source>
        <strain evidence="5">SK3146</strain>
    </source>
</reference>
<evidence type="ECO:0000313" key="6">
    <source>
        <dbReference type="Proteomes" id="UP001057134"/>
    </source>
</evidence>
<dbReference type="InterPro" id="IPR001845">
    <property type="entry name" value="HTH_ArsR_DNA-bd_dom"/>
</dbReference>
<keyword evidence="1" id="KW-0805">Transcription regulation</keyword>
<evidence type="ECO:0000256" key="2">
    <source>
        <dbReference type="ARBA" id="ARBA00023125"/>
    </source>
</evidence>
<reference evidence="5" key="1">
    <citation type="submission" date="2018-02" db="EMBL/GenBank/DDBJ databases">
        <authorList>
            <person name="Kim S.-K."/>
            <person name="Jung H.-I."/>
            <person name="Lee S.-W."/>
        </authorList>
    </citation>
    <scope>NUCLEOTIDE SEQUENCE</scope>
    <source>
        <strain evidence="5">SK3146</strain>
    </source>
</reference>
<organism evidence="5 6">
    <name type="scientific">Paenibacillus konkukensis</name>
    <dbReference type="NCBI Taxonomy" id="2020716"/>
    <lineage>
        <taxon>Bacteria</taxon>
        <taxon>Bacillati</taxon>
        <taxon>Bacillota</taxon>
        <taxon>Bacilli</taxon>
        <taxon>Bacillales</taxon>
        <taxon>Paenibacillaceae</taxon>
        <taxon>Paenibacillus</taxon>
    </lineage>
</organism>
<feature type="domain" description="HTH arsR-type" evidence="4">
    <location>
        <begin position="6"/>
        <end position="107"/>
    </location>
</feature>
<gene>
    <name evidence="5" type="ORF">SK3146_05099</name>
</gene>
<dbReference type="RefSeq" id="WP_249861402.1">
    <property type="nucleotide sequence ID" value="NZ_CP027059.1"/>
</dbReference>
<dbReference type="InterPro" id="IPR036390">
    <property type="entry name" value="WH_DNA-bd_sf"/>
</dbReference>
<dbReference type="PROSITE" id="PS50987">
    <property type="entry name" value="HTH_ARSR_2"/>
    <property type="match status" value="1"/>
</dbReference>
<dbReference type="Proteomes" id="UP001057134">
    <property type="component" value="Chromosome"/>
</dbReference>
<keyword evidence="3" id="KW-0804">Transcription</keyword>
<accession>A0ABY4RVG5</accession>
<dbReference type="InterPro" id="IPR036388">
    <property type="entry name" value="WH-like_DNA-bd_sf"/>
</dbReference>
<evidence type="ECO:0000256" key="1">
    <source>
        <dbReference type="ARBA" id="ARBA00023015"/>
    </source>
</evidence>
<protein>
    <submittedName>
        <fullName evidence="5">Helix-turn-helix domain protein</fullName>
    </submittedName>
</protein>
<dbReference type="InterPro" id="IPR011991">
    <property type="entry name" value="ArsR-like_HTH"/>
</dbReference>
<dbReference type="EMBL" id="CP027059">
    <property type="protein sequence ID" value="UQZ85810.1"/>
    <property type="molecule type" value="Genomic_DNA"/>
</dbReference>
<dbReference type="InterPro" id="IPR051081">
    <property type="entry name" value="HTH_MetalResp_TranReg"/>
</dbReference>
<name>A0ABY4RVG5_9BACL</name>
<proteinExistence type="predicted"/>
<evidence type="ECO:0000313" key="5">
    <source>
        <dbReference type="EMBL" id="UQZ85810.1"/>
    </source>
</evidence>
<dbReference type="Pfam" id="PF12840">
    <property type="entry name" value="HTH_20"/>
    <property type="match status" value="1"/>
</dbReference>
<dbReference type="PANTHER" id="PTHR33154">
    <property type="entry name" value="TRANSCRIPTIONAL REGULATOR, ARSR FAMILY"/>
    <property type="match status" value="1"/>
</dbReference>
<sequence>MKILYHPAAEEIQLGSVLYALSDPTRLCLVHTIAKQGEQSCSTFEVPIAKSTLSHHIRTLREAGIVRVRIQGTQHFVSLRTEDLEVRFPNLLSTILQAAQNHTVTEEL</sequence>
<keyword evidence="6" id="KW-1185">Reference proteome</keyword>
<dbReference type="Gene3D" id="1.10.10.10">
    <property type="entry name" value="Winged helix-like DNA-binding domain superfamily/Winged helix DNA-binding domain"/>
    <property type="match status" value="1"/>
</dbReference>